<dbReference type="CDD" id="cd00082">
    <property type="entry name" value="HisKA"/>
    <property type="match status" value="1"/>
</dbReference>
<evidence type="ECO:0000256" key="4">
    <source>
        <dbReference type="SAM" id="MobiDB-lite"/>
    </source>
</evidence>
<evidence type="ECO:0000313" key="7">
    <source>
        <dbReference type="Proteomes" id="UP001303889"/>
    </source>
</evidence>
<feature type="modified residue" description="4-aspartylphosphate" evidence="3">
    <location>
        <position position="342"/>
    </location>
</feature>
<keyword evidence="7" id="KW-1185">Reference proteome</keyword>
<feature type="domain" description="Response regulatory" evidence="5">
    <location>
        <begin position="287"/>
        <end position="414"/>
    </location>
</feature>
<evidence type="ECO:0000256" key="2">
    <source>
        <dbReference type="ARBA" id="ARBA00023012"/>
    </source>
</evidence>
<dbReference type="InterPro" id="IPR001789">
    <property type="entry name" value="Sig_transdc_resp-reg_receiver"/>
</dbReference>
<evidence type="ECO:0000259" key="5">
    <source>
        <dbReference type="PROSITE" id="PS50110"/>
    </source>
</evidence>
<feature type="region of interest" description="Disordered" evidence="4">
    <location>
        <begin position="238"/>
        <end position="266"/>
    </location>
</feature>
<dbReference type="EMBL" id="MU855481">
    <property type="protein sequence ID" value="KAK3902895.1"/>
    <property type="molecule type" value="Genomic_DNA"/>
</dbReference>
<dbReference type="Proteomes" id="UP001303889">
    <property type="component" value="Unassembled WGS sequence"/>
</dbReference>
<proteinExistence type="predicted"/>
<keyword evidence="2" id="KW-0902">Two-component regulatory system</keyword>
<dbReference type="Gene3D" id="1.10.287.130">
    <property type="match status" value="1"/>
</dbReference>
<dbReference type="GO" id="GO:0000155">
    <property type="term" value="F:phosphorelay sensor kinase activity"/>
    <property type="evidence" value="ECO:0007669"/>
    <property type="project" value="InterPro"/>
</dbReference>
<dbReference type="InterPro" id="IPR003661">
    <property type="entry name" value="HisK_dim/P_dom"/>
</dbReference>
<protein>
    <recommendedName>
        <fullName evidence="5">Response regulatory domain-containing protein</fullName>
    </recommendedName>
</protein>
<dbReference type="SUPFAM" id="SSF52172">
    <property type="entry name" value="CheY-like"/>
    <property type="match status" value="1"/>
</dbReference>
<dbReference type="SMART" id="SM00448">
    <property type="entry name" value="REC"/>
    <property type="match status" value="1"/>
</dbReference>
<dbReference type="CDD" id="cd17546">
    <property type="entry name" value="REC_hyHK_CKI1_RcsC-like"/>
    <property type="match status" value="1"/>
</dbReference>
<dbReference type="InterPro" id="IPR011006">
    <property type="entry name" value="CheY-like_superfamily"/>
</dbReference>
<name>A0AAN6MM03_9PEZI</name>
<accession>A0AAN6MM03</accession>
<dbReference type="Gene3D" id="3.40.50.2300">
    <property type="match status" value="1"/>
</dbReference>
<reference evidence="6" key="2">
    <citation type="submission" date="2023-05" db="EMBL/GenBank/DDBJ databases">
        <authorList>
            <consortium name="Lawrence Berkeley National Laboratory"/>
            <person name="Steindorff A."/>
            <person name="Hensen N."/>
            <person name="Bonometti L."/>
            <person name="Westerberg I."/>
            <person name="Brannstrom I.O."/>
            <person name="Guillou S."/>
            <person name="Cros-Aarteil S."/>
            <person name="Calhoun S."/>
            <person name="Haridas S."/>
            <person name="Kuo A."/>
            <person name="Mondo S."/>
            <person name="Pangilinan J."/>
            <person name="Riley R."/>
            <person name="Labutti K."/>
            <person name="Andreopoulos B."/>
            <person name="Lipzen A."/>
            <person name="Chen C."/>
            <person name="Yanf M."/>
            <person name="Daum C."/>
            <person name="Ng V."/>
            <person name="Clum A."/>
            <person name="Ohm R."/>
            <person name="Martin F."/>
            <person name="Silar P."/>
            <person name="Natvig D."/>
            <person name="Lalanne C."/>
            <person name="Gautier V."/>
            <person name="Ament-Velasquez S.L."/>
            <person name="Kruys A."/>
            <person name="Hutchinson M.I."/>
            <person name="Powell A.J."/>
            <person name="Barry K."/>
            <person name="Miller A.N."/>
            <person name="Grigoriev I.V."/>
            <person name="Debuchy R."/>
            <person name="Gladieux P."/>
            <person name="Thoren M.H."/>
            <person name="Johannesson H."/>
        </authorList>
    </citation>
    <scope>NUCLEOTIDE SEQUENCE</scope>
    <source>
        <strain evidence="6">CBS 103.79</strain>
    </source>
</reference>
<evidence type="ECO:0000256" key="3">
    <source>
        <dbReference type="PROSITE-ProRule" id="PRU00169"/>
    </source>
</evidence>
<dbReference type="AlphaFoldDB" id="A0AAN6MM03"/>
<dbReference type="PANTHER" id="PTHR45339">
    <property type="entry name" value="HYBRID SIGNAL TRANSDUCTION HISTIDINE KINASE J"/>
    <property type="match status" value="1"/>
</dbReference>
<sequence>MAPSDSALPRGNKHGNPPVPKRPKTTRPPLVNGSHTPEQLPLAASLHPMILFAVNSNRTMTLLDGNPPLHCRVGRATPSDPKWYLGKTIDKVFAQIDPGLPPAPPLLDQLIDVLEGRPVLGPLEHKISKLVSKARSAAPVVNPTQTAIHDALAQFKSRMLATMWSEIRTPFQGLSRMVDMLLRASGLPPGHRATVLDIDHSVKALMSLVGVRLASPRADREMTPGLATAAEAKGLAFNFDVPHGPNPKSNPGNASGSNQRVLPDTTSFDVTKSTGAVLPISERGAMLILVVEDNATIRHSTGVALQKMGFMVTIVCSAVEATDYLVAAQHGTQEKPRAILMDMQMPVIDGYTCVRLLRFDSQLLKPFLDDVPIIAHSTSASPAELERCSHLGVDGLMTKQGTIQALESGLVWCITKGRQNRLVPANSPGVDASQIGGDTTADANASGDIPELLGNFDFMLPPEEEMALANVNCVFGDGDADGGCKGGDEVPWWRMQFPNGEWANGGGPGD</sequence>
<feature type="region of interest" description="Disordered" evidence="4">
    <location>
        <begin position="1"/>
        <end position="38"/>
    </location>
</feature>
<dbReference type="PANTHER" id="PTHR45339:SF1">
    <property type="entry name" value="HYBRID SIGNAL TRANSDUCTION HISTIDINE KINASE J"/>
    <property type="match status" value="1"/>
</dbReference>
<gene>
    <name evidence="6" type="ORF">C8A05DRAFT_33396</name>
</gene>
<keyword evidence="1 3" id="KW-0597">Phosphoprotein</keyword>
<dbReference type="Pfam" id="PF00072">
    <property type="entry name" value="Response_reg"/>
    <property type="match status" value="1"/>
</dbReference>
<dbReference type="PROSITE" id="PS50110">
    <property type="entry name" value="RESPONSE_REGULATORY"/>
    <property type="match status" value="1"/>
</dbReference>
<comment type="caution">
    <text evidence="6">The sequence shown here is derived from an EMBL/GenBank/DDBJ whole genome shotgun (WGS) entry which is preliminary data.</text>
</comment>
<organism evidence="6 7">
    <name type="scientific">Staphylotrichum tortipilum</name>
    <dbReference type="NCBI Taxonomy" id="2831512"/>
    <lineage>
        <taxon>Eukaryota</taxon>
        <taxon>Fungi</taxon>
        <taxon>Dikarya</taxon>
        <taxon>Ascomycota</taxon>
        <taxon>Pezizomycotina</taxon>
        <taxon>Sordariomycetes</taxon>
        <taxon>Sordariomycetidae</taxon>
        <taxon>Sordariales</taxon>
        <taxon>Chaetomiaceae</taxon>
        <taxon>Staphylotrichum</taxon>
    </lineage>
</organism>
<feature type="compositionally biased region" description="Polar residues" evidence="4">
    <location>
        <begin position="247"/>
        <end position="266"/>
    </location>
</feature>
<reference evidence="6" key="1">
    <citation type="journal article" date="2023" name="Mol. Phylogenet. Evol.">
        <title>Genome-scale phylogeny and comparative genomics of the fungal order Sordariales.</title>
        <authorList>
            <person name="Hensen N."/>
            <person name="Bonometti L."/>
            <person name="Westerberg I."/>
            <person name="Brannstrom I.O."/>
            <person name="Guillou S."/>
            <person name="Cros-Aarteil S."/>
            <person name="Calhoun S."/>
            <person name="Haridas S."/>
            <person name="Kuo A."/>
            <person name="Mondo S."/>
            <person name="Pangilinan J."/>
            <person name="Riley R."/>
            <person name="LaButti K."/>
            <person name="Andreopoulos B."/>
            <person name="Lipzen A."/>
            <person name="Chen C."/>
            <person name="Yan M."/>
            <person name="Daum C."/>
            <person name="Ng V."/>
            <person name="Clum A."/>
            <person name="Steindorff A."/>
            <person name="Ohm R.A."/>
            <person name="Martin F."/>
            <person name="Silar P."/>
            <person name="Natvig D.O."/>
            <person name="Lalanne C."/>
            <person name="Gautier V."/>
            <person name="Ament-Velasquez S.L."/>
            <person name="Kruys A."/>
            <person name="Hutchinson M.I."/>
            <person name="Powell A.J."/>
            <person name="Barry K."/>
            <person name="Miller A.N."/>
            <person name="Grigoriev I.V."/>
            <person name="Debuchy R."/>
            <person name="Gladieux P."/>
            <person name="Hiltunen Thoren M."/>
            <person name="Johannesson H."/>
        </authorList>
    </citation>
    <scope>NUCLEOTIDE SEQUENCE</scope>
    <source>
        <strain evidence="6">CBS 103.79</strain>
    </source>
</reference>
<evidence type="ECO:0000256" key="1">
    <source>
        <dbReference type="ARBA" id="ARBA00022553"/>
    </source>
</evidence>
<evidence type="ECO:0000313" key="6">
    <source>
        <dbReference type="EMBL" id="KAK3902895.1"/>
    </source>
</evidence>